<dbReference type="Proteomes" id="UP000236655">
    <property type="component" value="Chromosome"/>
</dbReference>
<evidence type="ECO:0000313" key="3">
    <source>
        <dbReference type="Proteomes" id="UP000236655"/>
    </source>
</evidence>
<gene>
    <name evidence="2" type="ORF">CUN60_06075</name>
</gene>
<keyword evidence="3" id="KW-1185">Reference proteome</keyword>
<feature type="signal peptide" evidence="1">
    <location>
        <begin position="1"/>
        <end position="25"/>
    </location>
</feature>
<accession>A0A2I7N614</accession>
<sequence length="371" mass="40620">MNRKHITKLKVAGIMLALAPMLATAGGYSWYRNIYNTSDTSFGLWVENSYQGNYYVTCNGITYKNPSMLTIAPGQTCKTKSTTTDTRHSTYIAFIGRQDTVWHKYNLKGTFAGSDPTAYGFNCQYDLYTKTKPVIDAGGMALNGYPKGTQPIGSSSDYNCDGLKLFSGATHVGYAGGDIWFHSNEPLIGGELIWPIEASKAAIVYNYAPYKISIDGFVSKGGIKLTYSNSSAIFESEEIEIIPDGSSIELNHDSKEFQIDPAKLDIKGNLIPGVVSVDYKKDNIDNTLLGGYHVYNEETHKLIDLDVKNFSIYDISTGGGKFDYWIHSPDGVAHKMRVLLNVAPYEKGSIADAPGSIVVCPVGYEGIEACK</sequence>
<name>A0A2I7N614_9NEIS</name>
<organism evidence="2 3">
    <name type="scientific">Aquella oligotrophica</name>
    <dbReference type="NCBI Taxonomy" id="2067065"/>
    <lineage>
        <taxon>Bacteria</taxon>
        <taxon>Pseudomonadati</taxon>
        <taxon>Pseudomonadota</taxon>
        <taxon>Betaproteobacteria</taxon>
        <taxon>Neisseriales</taxon>
        <taxon>Neisseriaceae</taxon>
        <taxon>Aquella</taxon>
    </lineage>
</organism>
<dbReference type="KEGG" id="nba:CUN60_06075"/>
<dbReference type="RefSeq" id="WP_102951176.1">
    <property type="nucleotide sequence ID" value="NZ_CP024847.1"/>
</dbReference>
<dbReference type="AlphaFoldDB" id="A0A2I7N614"/>
<protein>
    <submittedName>
        <fullName evidence="2">Uncharacterized protein</fullName>
    </submittedName>
</protein>
<proteinExistence type="predicted"/>
<keyword evidence="1" id="KW-0732">Signal</keyword>
<dbReference type="EMBL" id="CP024847">
    <property type="protein sequence ID" value="AUR51880.1"/>
    <property type="molecule type" value="Genomic_DNA"/>
</dbReference>
<evidence type="ECO:0000256" key="1">
    <source>
        <dbReference type="SAM" id="SignalP"/>
    </source>
</evidence>
<feature type="chain" id="PRO_5014359377" evidence="1">
    <location>
        <begin position="26"/>
        <end position="371"/>
    </location>
</feature>
<reference evidence="3" key="1">
    <citation type="submission" date="2017-11" db="EMBL/GenBank/DDBJ databases">
        <authorList>
            <person name="Chan K.G."/>
            <person name="Lee L.S."/>
        </authorList>
    </citation>
    <scope>NUCLEOTIDE SEQUENCE [LARGE SCALE GENOMIC DNA]</scope>
    <source>
        <strain evidence="3">DSM 100970</strain>
    </source>
</reference>
<evidence type="ECO:0000313" key="2">
    <source>
        <dbReference type="EMBL" id="AUR51880.1"/>
    </source>
</evidence>